<keyword evidence="3" id="KW-1185">Reference proteome</keyword>
<feature type="transmembrane region" description="Helical" evidence="1">
    <location>
        <begin position="25"/>
        <end position="42"/>
    </location>
</feature>
<organism evidence="2 3">
    <name type="scientific">Pleurodeles waltl</name>
    <name type="common">Iberian ribbed newt</name>
    <dbReference type="NCBI Taxonomy" id="8319"/>
    <lineage>
        <taxon>Eukaryota</taxon>
        <taxon>Metazoa</taxon>
        <taxon>Chordata</taxon>
        <taxon>Craniata</taxon>
        <taxon>Vertebrata</taxon>
        <taxon>Euteleostomi</taxon>
        <taxon>Amphibia</taxon>
        <taxon>Batrachia</taxon>
        <taxon>Caudata</taxon>
        <taxon>Salamandroidea</taxon>
        <taxon>Salamandridae</taxon>
        <taxon>Pleurodelinae</taxon>
        <taxon>Pleurodeles</taxon>
    </lineage>
</organism>
<keyword evidence="1" id="KW-0812">Transmembrane</keyword>
<evidence type="ECO:0000313" key="3">
    <source>
        <dbReference type="Proteomes" id="UP001066276"/>
    </source>
</evidence>
<feature type="non-terminal residue" evidence="2">
    <location>
        <position position="1"/>
    </location>
</feature>
<accession>A0AAV7M573</accession>
<evidence type="ECO:0000313" key="2">
    <source>
        <dbReference type="EMBL" id="KAJ1098264.1"/>
    </source>
</evidence>
<keyword evidence="1" id="KW-1133">Transmembrane helix</keyword>
<gene>
    <name evidence="2" type="ORF">NDU88_003380</name>
</gene>
<reference evidence="2" key="1">
    <citation type="journal article" date="2022" name="bioRxiv">
        <title>Sequencing and chromosome-scale assembly of the giantPleurodeles waltlgenome.</title>
        <authorList>
            <person name="Brown T."/>
            <person name="Elewa A."/>
            <person name="Iarovenko S."/>
            <person name="Subramanian E."/>
            <person name="Araus A.J."/>
            <person name="Petzold A."/>
            <person name="Susuki M."/>
            <person name="Suzuki K.-i.T."/>
            <person name="Hayashi T."/>
            <person name="Toyoda A."/>
            <person name="Oliveira C."/>
            <person name="Osipova E."/>
            <person name="Leigh N.D."/>
            <person name="Simon A."/>
            <person name="Yun M.H."/>
        </authorList>
    </citation>
    <scope>NUCLEOTIDE SEQUENCE</scope>
    <source>
        <strain evidence="2">20211129_DDA</strain>
        <tissue evidence="2">Liver</tissue>
    </source>
</reference>
<protein>
    <submittedName>
        <fullName evidence="2">Uncharacterized protein</fullName>
    </submittedName>
</protein>
<feature type="non-terminal residue" evidence="2">
    <location>
        <position position="49"/>
    </location>
</feature>
<dbReference type="AlphaFoldDB" id="A0AAV7M573"/>
<keyword evidence="1" id="KW-0472">Membrane</keyword>
<proteinExistence type="predicted"/>
<evidence type="ECO:0000256" key="1">
    <source>
        <dbReference type="SAM" id="Phobius"/>
    </source>
</evidence>
<dbReference type="Proteomes" id="UP001066276">
    <property type="component" value="Chromosome 10"/>
</dbReference>
<dbReference type="EMBL" id="JANPWB010000014">
    <property type="protein sequence ID" value="KAJ1098264.1"/>
    <property type="molecule type" value="Genomic_DNA"/>
</dbReference>
<name>A0AAV7M573_PLEWA</name>
<comment type="caution">
    <text evidence="2">The sequence shown here is derived from an EMBL/GenBank/DDBJ whole genome shotgun (WGS) entry which is preliminary data.</text>
</comment>
<sequence length="49" mass="5921">MITRSVCWLCDHLEKSQVTAFLNSRWSWIFLVFAWATCTLIFDRTHSWL</sequence>